<dbReference type="Proteomes" id="UP000730739">
    <property type="component" value="Unassembled WGS sequence"/>
</dbReference>
<dbReference type="PANTHER" id="PTHR43798:SF33">
    <property type="entry name" value="HYDROLASE, PUTATIVE (AFU_ORTHOLOGUE AFUA_2G14860)-RELATED"/>
    <property type="match status" value="1"/>
</dbReference>
<dbReference type="Pfam" id="PF00561">
    <property type="entry name" value="Abhydrolase_1"/>
    <property type="match status" value="1"/>
</dbReference>
<protein>
    <submittedName>
        <fullName evidence="2">Pimeloyl-ACP methyl ester carboxylesterase</fullName>
    </submittedName>
</protein>
<proteinExistence type="predicted"/>
<dbReference type="SUPFAM" id="SSF53474">
    <property type="entry name" value="alpha/beta-Hydrolases"/>
    <property type="match status" value="1"/>
</dbReference>
<dbReference type="InterPro" id="IPR000073">
    <property type="entry name" value="AB_hydrolase_1"/>
</dbReference>
<reference evidence="2 3" key="1">
    <citation type="submission" date="2021-03" db="EMBL/GenBank/DDBJ databases">
        <title>Genomic Encyclopedia of Type Strains, Phase IV (KMG-IV): sequencing the most valuable type-strain genomes for metagenomic binning, comparative biology and taxonomic classification.</title>
        <authorList>
            <person name="Goeker M."/>
        </authorList>
    </citation>
    <scope>NUCLEOTIDE SEQUENCE [LARGE SCALE GENOMIC DNA]</scope>
    <source>
        <strain evidence="2 3">DSM 13372</strain>
    </source>
</reference>
<name>A0ABS4R559_9HYPH</name>
<sequence>MDLNPPPFSHFVHDGLEIAYFDEGESSGDPILLIHGFASSANVNWVFPGWLKTLGDAGYRVVALDNRGHGASSKPHDASLYHPPRMAGDAAALLHHLGISEAHVMGYSMGARISAFLALAHPHRVRSIVFGGLGIGLVTGVGDWDPIAGALLAPSLEDVTHERGRMFRAFADQTKSDRRALAACISTSRDLISVEDIGRIDVPVLIGVGTKDDIAGSAEELAALMPHAKALDIPGRDHMLAVGDRVFKKAVLDFLAEVGRA</sequence>
<evidence type="ECO:0000313" key="2">
    <source>
        <dbReference type="EMBL" id="MBP2238010.1"/>
    </source>
</evidence>
<gene>
    <name evidence="2" type="ORF">J2Z31_004537</name>
</gene>
<dbReference type="RefSeq" id="WP_209604671.1">
    <property type="nucleotide sequence ID" value="NZ_JAGILA010000007.1"/>
</dbReference>
<dbReference type="Gene3D" id="3.40.50.1820">
    <property type="entry name" value="alpha/beta hydrolase"/>
    <property type="match status" value="1"/>
</dbReference>
<evidence type="ECO:0000313" key="3">
    <source>
        <dbReference type="Proteomes" id="UP000730739"/>
    </source>
</evidence>
<dbReference type="EMBL" id="JAGILA010000007">
    <property type="protein sequence ID" value="MBP2238010.1"/>
    <property type="molecule type" value="Genomic_DNA"/>
</dbReference>
<keyword evidence="3" id="KW-1185">Reference proteome</keyword>
<dbReference type="InterPro" id="IPR050266">
    <property type="entry name" value="AB_hydrolase_sf"/>
</dbReference>
<dbReference type="PRINTS" id="PR00111">
    <property type="entry name" value="ABHYDROLASE"/>
</dbReference>
<accession>A0ABS4R559</accession>
<dbReference type="PANTHER" id="PTHR43798">
    <property type="entry name" value="MONOACYLGLYCEROL LIPASE"/>
    <property type="match status" value="1"/>
</dbReference>
<comment type="caution">
    <text evidence="2">The sequence shown here is derived from an EMBL/GenBank/DDBJ whole genome shotgun (WGS) entry which is preliminary data.</text>
</comment>
<organism evidence="2 3">
    <name type="scientific">Sinorhizobium kostiense</name>
    <dbReference type="NCBI Taxonomy" id="76747"/>
    <lineage>
        <taxon>Bacteria</taxon>
        <taxon>Pseudomonadati</taxon>
        <taxon>Pseudomonadota</taxon>
        <taxon>Alphaproteobacteria</taxon>
        <taxon>Hyphomicrobiales</taxon>
        <taxon>Rhizobiaceae</taxon>
        <taxon>Sinorhizobium/Ensifer group</taxon>
        <taxon>Sinorhizobium</taxon>
    </lineage>
</organism>
<feature type="domain" description="AB hydrolase-1" evidence="1">
    <location>
        <begin position="30"/>
        <end position="145"/>
    </location>
</feature>
<evidence type="ECO:0000259" key="1">
    <source>
        <dbReference type="Pfam" id="PF00561"/>
    </source>
</evidence>
<dbReference type="InterPro" id="IPR029058">
    <property type="entry name" value="AB_hydrolase_fold"/>
</dbReference>